<dbReference type="EMBL" id="MUYV01000006">
    <property type="protein sequence ID" value="OOS24963.1"/>
    <property type="molecule type" value="Genomic_DNA"/>
</dbReference>
<evidence type="ECO:0008006" key="4">
    <source>
        <dbReference type="Google" id="ProtNLM"/>
    </source>
</evidence>
<reference evidence="2 3" key="1">
    <citation type="submission" date="2017-02" db="EMBL/GenBank/DDBJ databases">
        <title>Draft genome sequence of Moraxella porci CCUG 54912T type strain.</title>
        <authorList>
            <person name="Salva-Serra F."/>
            <person name="Engstrom-Jakobsson H."/>
            <person name="Thorell K."/>
            <person name="Jaen-Luchoro D."/>
            <person name="Gonzales-Siles L."/>
            <person name="Karlsson R."/>
            <person name="Yazdan S."/>
            <person name="Boulund F."/>
            <person name="Johnning A."/>
            <person name="Engstrand L."/>
            <person name="Kristiansson E."/>
            <person name="Moore E."/>
        </authorList>
    </citation>
    <scope>NUCLEOTIDE SEQUENCE [LARGE SCALE GENOMIC DNA]</scope>
    <source>
        <strain evidence="2 3">CCUG 54912</strain>
    </source>
</reference>
<gene>
    <name evidence="2" type="ORF">B0681_05770</name>
</gene>
<keyword evidence="3" id="KW-1185">Reference proteome</keyword>
<comment type="caution">
    <text evidence="2">The sequence shown here is derived from an EMBL/GenBank/DDBJ whole genome shotgun (WGS) entry which is preliminary data.</text>
</comment>
<dbReference type="RefSeq" id="WP_078317799.1">
    <property type="nucleotide sequence ID" value="NZ_MUYV01000006.1"/>
</dbReference>
<protein>
    <recommendedName>
        <fullName evidence="4">YecA family protein</fullName>
    </recommendedName>
</protein>
<proteinExistence type="inferred from homology"/>
<accession>A0A1T0CRI8</accession>
<dbReference type="Pfam" id="PF03695">
    <property type="entry name" value="UPF0149"/>
    <property type="match status" value="1"/>
</dbReference>
<dbReference type="Proteomes" id="UP000190683">
    <property type="component" value="Unassembled WGS sequence"/>
</dbReference>
<sequence>MATDHLSGWDDWTAVFSDWTDVSISELHGIMTGIMTACHATDVDGWAQILEELSFELPNEAALELLTEYAEDVSFALKDKDDAYGYEPLVPDDEHELYERVLALKDWAGGYITGVGVTQIGLTAEENELMRTLMEIAAIRLDDEESLEGGEEMWLQLFEFARMVPVSLATRSRKHVKDLALLKGLAPDAKTAQEIKGLAPDAKTAQEIAAAKLSVPVVDAMAKKQ</sequence>
<evidence type="ECO:0000256" key="1">
    <source>
        <dbReference type="ARBA" id="ARBA00038308"/>
    </source>
</evidence>
<dbReference type="AlphaFoldDB" id="A0A1T0CRI8"/>
<dbReference type="InterPro" id="IPR036255">
    <property type="entry name" value="YgfB-like_sf"/>
</dbReference>
<dbReference type="Gene3D" id="1.20.120.740">
    <property type="entry name" value="YgfB uncharacterised protein family UPF0149, PF03695"/>
    <property type="match status" value="1"/>
</dbReference>
<dbReference type="PANTHER" id="PTHR37528">
    <property type="entry name" value="UPF0149 PROTEIN YGFB"/>
    <property type="match status" value="1"/>
</dbReference>
<dbReference type="SUPFAM" id="SSF101327">
    <property type="entry name" value="YgfB-like"/>
    <property type="match status" value="1"/>
</dbReference>
<dbReference type="PANTHER" id="PTHR37528:SF1">
    <property type="entry name" value="UPF0149 PROTEIN YGFB"/>
    <property type="match status" value="1"/>
</dbReference>
<comment type="similarity">
    <text evidence="1">Belongs to the UPF0149 family.</text>
</comment>
<name>A0A1T0CRI8_9GAMM</name>
<dbReference type="STRING" id="573983.B0681_05770"/>
<evidence type="ECO:0000313" key="3">
    <source>
        <dbReference type="Proteomes" id="UP000190683"/>
    </source>
</evidence>
<evidence type="ECO:0000313" key="2">
    <source>
        <dbReference type="EMBL" id="OOS24963.1"/>
    </source>
</evidence>
<dbReference type="InterPro" id="IPR011978">
    <property type="entry name" value="YgfB-like"/>
</dbReference>
<organism evidence="2 3">
    <name type="scientific">Moraxella porci DSM 25326</name>
    <dbReference type="NCBI Taxonomy" id="573983"/>
    <lineage>
        <taxon>Bacteria</taxon>
        <taxon>Pseudomonadati</taxon>
        <taxon>Pseudomonadota</taxon>
        <taxon>Gammaproteobacteria</taxon>
        <taxon>Moraxellales</taxon>
        <taxon>Moraxellaceae</taxon>
        <taxon>Moraxella</taxon>
    </lineage>
</organism>
<dbReference type="GO" id="GO:0005829">
    <property type="term" value="C:cytosol"/>
    <property type="evidence" value="ECO:0007669"/>
    <property type="project" value="TreeGrafter"/>
</dbReference>